<dbReference type="PANTHER" id="PTHR42973:SF39">
    <property type="entry name" value="FAD-BINDING PCMH-TYPE DOMAIN-CONTAINING PROTEIN"/>
    <property type="match status" value="1"/>
</dbReference>
<dbReference type="EMBL" id="CP099419">
    <property type="protein sequence ID" value="USW50385.1"/>
    <property type="molecule type" value="Genomic_DNA"/>
</dbReference>
<dbReference type="InterPro" id="IPR016169">
    <property type="entry name" value="FAD-bd_PCMH_sub2"/>
</dbReference>
<dbReference type="Gene3D" id="3.30.465.10">
    <property type="match status" value="1"/>
</dbReference>
<dbReference type="Proteomes" id="UP001056384">
    <property type="component" value="Chromosome 2"/>
</dbReference>
<gene>
    <name evidence="8" type="ORF">Slin15195_G037040</name>
</gene>
<reference evidence="8" key="1">
    <citation type="submission" date="2022-06" db="EMBL/GenBank/DDBJ databases">
        <title>Complete genome sequences of two strains of the flax pathogen Septoria linicola.</title>
        <authorList>
            <person name="Lapalu N."/>
            <person name="Simon A."/>
            <person name="Demenou B."/>
            <person name="Paumier D."/>
            <person name="Guillot M.-P."/>
            <person name="Gout L."/>
            <person name="Valade R."/>
        </authorList>
    </citation>
    <scope>NUCLEOTIDE SEQUENCE</scope>
    <source>
        <strain evidence="8">SE15195</strain>
    </source>
</reference>
<comment type="cofactor">
    <cofactor evidence="1">
        <name>FAD</name>
        <dbReference type="ChEBI" id="CHEBI:57692"/>
    </cofactor>
</comment>
<keyword evidence="5" id="KW-0560">Oxidoreductase</keyword>
<keyword evidence="3" id="KW-0285">Flavoprotein</keyword>
<evidence type="ECO:0000259" key="7">
    <source>
        <dbReference type="Pfam" id="PF01565"/>
    </source>
</evidence>
<feature type="region of interest" description="Disordered" evidence="6">
    <location>
        <begin position="1"/>
        <end position="21"/>
    </location>
</feature>
<feature type="compositionally biased region" description="Polar residues" evidence="6">
    <location>
        <begin position="1"/>
        <end position="12"/>
    </location>
</feature>
<comment type="similarity">
    <text evidence="2">Belongs to the oxygen-dependent FAD-linked oxidoreductase family.</text>
</comment>
<dbReference type="AlphaFoldDB" id="A0A9Q9EGV3"/>
<dbReference type="InterPro" id="IPR036318">
    <property type="entry name" value="FAD-bd_PCMH-like_sf"/>
</dbReference>
<sequence>MSQGRLVTTEQDPSVGPGGYISGGGHGPLSSTYGLGAQQVLQATVVTTTGEILVANSAQNQDLFWAIRGGGGGQYGIVTEFVIVHHPLPERVAFGTLTIAPLAQSAANASWHAASMYLSKLPDLMEAHFRLRQETP</sequence>
<evidence type="ECO:0000313" key="8">
    <source>
        <dbReference type="EMBL" id="USW50385.1"/>
    </source>
</evidence>
<evidence type="ECO:0000256" key="1">
    <source>
        <dbReference type="ARBA" id="ARBA00001974"/>
    </source>
</evidence>
<feature type="domain" description="FAD linked oxidase N-terminal" evidence="7">
    <location>
        <begin position="14"/>
        <end position="54"/>
    </location>
</feature>
<dbReference type="InterPro" id="IPR050416">
    <property type="entry name" value="FAD-linked_Oxidoreductase"/>
</dbReference>
<accession>A0A9Q9EGV3</accession>
<protein>
    <submittedName>
        <fullName evidence="8">FAD linked oxidase, FAD-binding, type PCMH, subdomain 2</fullName>
    </submittedName>
</protein>
<name>A0A9Q9EGV3_9PEZI</name>
<proteinExistence type="inferred from homology"/>
<evidence type="ECO:0000256" key="6">
    <source>
        <dbReference type="SAM" id="MobiDB-lite"/>
    </source>
</evidence>
<evidence type="ECO:0000256" key="4">
    <source>
        <dbReference type="ARBA" id="ARBA00022827"/>
    </source>
</evidence>
<dbReference type="PANTHER" id="PTHR42973">
    <property type="entry name" value="BINDING OXIDOREDUCTASE, PUTATIVE (AFU_ORTHOLOGUE AFUA_1G17690)-RELATED"/>
    <property type="match status" value="1"/>
</dbReference>
<dbReference type="Pfam" id="PF01565">
    <property type="entry name" value="FAD_binding_4"/>
    <property type="match status" value="1"/>
</dbReference>
<dbReference type="SUPFAM" id="SSF56176">
    <property type="entry name" value="FAD-binding/transporter-associated domain-like"/>
    <property type="match status" value="1"/>
</dbReference>
<dbReference type="GO" id="GO:0016491">
    <property type="term" value="F:oxidoreductase activity"/>
    <property type="evidence" value="ECO:0007669"/>
    <property type="project" value="UniProtKB-KW"/>
</dbReference>
<keyword evidence="4" id="KW-0274">FAD</keyword>
<keyword evidence="9" id="KW-1185">Reference proteome</keyword>
<organism evidence="8 9">
    <name type="scientific">Septoria linicola</name>
    <dbReference type="NCBI Taxonomy" id="215465"/>
    <lineage>
        <taxon>Eukaryota</taxon>
        <taxon>Fungi</taxon>
        <taxon>Dikarya</taxon>
        <taxon>Ascomycota</taxon>
        <taxon>Pezizomycotina</taxon>
        <taxon>Dothideomycetes</taxon>
        <taxon>Dothideomycetidae</taxon>
        <taxon>Mycosphaerellales</taxon>
        <taxon>Mycosphaerellaceae</taxon>
        <taxon>Septoria</taxon>
    </lineage>
</organism>
<evidence type="ECO:0000256" key="5">
    <source>
        <dbReference type="ARBA" id="ARBA00023002"/>
    </source>
</evidence>
<evidence type="ECO:0000256" key="3">
    <source>
        <dbReference type="ARBA" id="ARBA00022630"/>
    </source>
</evidence>
<evidence type="ECO:0000256" key="2">
    <source>
        <dbReference type="ARBA" id="ARBA00005466"/>
    </source>
</evidence>
<evidence type="ECO:0000313" key="9">
    <source>
        <dbReference type="Proteomes" id="UP001056384"/>
    </source>
</evidence>
<dbReference type="InterPro" id="IPR006094">
    <property type="entry name" value="Oxid_FAD_bind_N"/>
</dbReference>
<dbReference type="GO" id="GO:0050660">
    <property type="term" value="F:flavin adenine dinucleotide binding"/>
    <property type="evidence" value="ECO:0007669"/>
    <property type="project" value="InterPro"/>
</dbReference>